<comment type="caution">
    <text evidence="3">The sequence shown here is derived from an EMBL/GenBank/DDBJ whole genome shotgun (WGS) entry which is preliminary data.</text>
</comment>
<sequence length="365" mass="41189">MLRTLVALLASGAWSYKLSLVPNEVSRQALSSAGVLQEVSFLEGRESPPSDNAWTPTMAPGVVSNLQSILERLSQAVEAISGPAVKDPAPWSIPRRLLFNHKVNLLKAADSSLDKESKLLRENVRHTVKLFPDVAPSDVHFWDDHECQSGIEQLPLEESEALGLDFAREKVGMIKSDLCRLVMMYKLGGYYFDTDILPLPNLEQHLERQATFATVIADDGKSYFQAFLAATPKHPVILESLKEFKRWYDQLNRPGINQDRLRSRTAKGNIGTALMRQAFRKWSDGAKEDSVVKHPAGHLSQFFVEHNDRVLTQKRYEGVPSHLSGNLCNYAVVDRRSKTVVMFSRIYDKHSKTLCKEEVDFIHTM</sequence>
<keyword evidence="2" id="KW-0732">Signal</keyword>
<dbReference type="InterPro" id="IPR007577">
    <property type="entry name" value="GlycoTrfase_DXD_sugar-bd_CS"/>
</dbReference>
<dbReference type="PANTHER" id="PTHR32385">
    <property type="entry name" value="MANNOSYL PHOSPHORYLINOSITOL CERAMIDE SYNTHASE"/>
    <property type="match status" value="1"/>
</dbReference>
<dbReference type="Gene3D" id="3.90.550.20">
    <property type="match status" value="1"/>
</dbReference>
<dbReference type="Proteomes" id="UP001642484">
    <property type="component" value="Unassembled WGS sequence"/>
</dbReference>
<evidence type="ECO:0000313" key="4">
    <source>
        <dbReference type="Proteomes" id="UP001642484"/>
    </source>
</evidence>
<dbReference type="InterPro" id="IPR051706">
    <property type="entry name" value="Glycosyltransferase_domain"/>
</dbReference>
<dbReference type="InterPro" id="IPR029044">
    <property type="entry name" value="Nucleotide-diphossugar_trans"/>
</dbReference>
<name>A0ABP0MQN4_9DINO</name>
<gene>
    <name evidence="3" type="ORF">CCMP2556_LOCUS26992</name>
</gene>
<evidence type="ECO:0000313" key="3">
    <source>
        <dbReference type="EMBL" id="CAK9053801.1"/>
    </source>
</evidence>
<proteinExistence type="predicted"/>
<dbReference type="EMBL" id="CAXAMN010019169">
    <property type="protein sequence ID" value="CAK9053801.1"/>
    <property type="molecule type" value="Genomic_DNA"/>
</dbReference>
<dbReference type="SUPFAM" id="SSF53448">
    <property type="entry name" value="Nucleotide-diphospho-sugar transferases"/>
    <property type="match status" value="1"/>
</dbReference>
<evidence type="ECO:0000256" key="1">
    <source>
        <dbReference type="ARBA" id="ARBA00022679"/>
    </source>
</evidence>
<reference evidence="3 4" key="1">
    <citation type="submission" date="2024-02" db="EMBL/GenBank/DDBJ databases">
        <authorList>
            <person name="Chen Y."/>
            <person name="Shah S."/>
            <person name="Dougan E. K."/>
            <person name="Thang M."/>
            <person name="Chan C."/>
        </authorList>
    </citation>
    <scope>NUCLEOTIDE SEQUENCE [LARGE SCALE GENOMIC DNA]</scope>
</reference>
<keyword evidence="1" id="KW-0808">Transferase</keyword>
<organism evidence="3 4">
    <name type="scientific">Durusdinium trenchii</name>
    <dbReference type="NCBI Taxonomy" id="1381693"/>
    <lineage>
        <taxon>Eukaryota</taxon>
        <taxon>Sar</taxon>
        <taxon>Alveolata</taxon>
        <taxon>Dinophyceae</taxon>
        <taxon>Suessiales</taxon>
        <taxon>Symbiodiniaceae</taxon>
        <taxon>Durusdinium</taxon>
    </lineage>
</organism>
<keyword evidence="4" id="KW-1185">Reference proteome</keyword>
<feature type="signal peptide" evidence="2">
    <location>
        <begin position="1"/>
        <end position="15"/>
    </location>
</feature>
<evidence type="ECO:0000256" key="2">
    <source>
        <dbReference type="SAM" id="SignalP"/>
    </source>
</evidence>
<protein>
    <submittedName>
        <fullName evidence="3">Uncharacterized protein</fullName>
    </submittedName>
</protein>
<dbReference type="Pfam" id="PF04488">
    <property type="entry name" value="Gly_transf_sug"/>
    <property type="match status" value="1"/>
</dbReference>
<dbReference type="PANTHER" id="PTHR32385:SF15">
    <property type="entry name" value="INOSITOL PHOSPHOCERAMIDE MANNOSYLTRANSFERASE 1"/>
    <property type="match status" value="1"/>
</dbReference>
<feature type="chain" id="PRO_5046533817" evidence="2">
    <location>
        <begin position="16"/>
        <end position="365"/>
    </location>
</feature>
<accession>A0ABP0MQN4</accession>